<evidence type="ECO:0000256" key="8">
    <source>
        <dbReference type="ARBA" id="ARBA00022741"/>
    </source>
</evidence>
<keyword evidence="14" id="KW-0325">Glycoprotein</keyword>
<feature type="chain" id="PRO_5002362235" evidence="17">
    <location>
        <begin position="30"/>
        <end position="716"/>
    </location>
</feature>
<dbReference type="Pfam" id="PF07714">
    <property type="entry name" value="PK_Tyr_Ser-Thr"/>
    <property type="match status" value="1"/>
</dbReference>
<accession>A0A0E0I1W8</accession>
<dbReference type="PANTHER" id="PTHR27002">
    <property type="entry name" value="RECEPTOR-LIKE SERINE/THREONINE-PROTEIN KINASE SD1-8"/>
    <property type="match status" value="1"/>
</dbReference>
<evidence type="ECO:0000256" key="1">
    <source>
        <dbReference type="ARBA" id="ARBA00004167"/>
    </source>
</evidence>
<dbReference type="OMA" id="SYVYDRC"/>
<dbReference type="InterPro" id="IPR017441">
    <property type="entry name" value="Protein_kinase_ATP_BS"/>
</dbReference>
<dbReference type="InterPro" id="IPR008271">
    <property type="entry name" value="Ser/Thr_kinase_AS"/>
</dbReference>
<keyword evidence="9" id="KW-0418">Kinase</keyword>
<proteinExistence type="predicted"/>
<evidence type="ECO:0000256" key="16">
    <source>
        <dbReference type="SAM" id="Phobius"/>
    </source>
</evidence>
<dbReference type="EnsemblPlants" id="ONIVA07G15790.1">
    <property type="protein sequence ID" value="ONIVA07G15790.1"/>
    <property type="gene ID" value="ONIVA07G15790"/>
</dbReference>
<evidence type="ECO:0000256" key="7">
    <source>
        <dbReference type="ARBA" id="ARBA00022737"/>
    </source>
</evidence>
<reference evidence="20" key="1">
    <citation type="submission" date="2015-04" db="UniProtKB">
        <authorList>
            <consortium name="EnsemblPlants"/>
        </authorList>
    </citation>
    <scope>IDENTIFICATION</scope>
    <source>
        <strain evidence="20">SL10</strain>
    </source>
</reference>
<keyword evidence="3" id="KW-0597">Phosphoprotein</keyword>
<dbReference type="InterPro" id="IPR011009">
    <property type="entry name" value="Kinase-like_dom_sf"/>
</dbReference>
<dbReference type="Proteomes" id="UP000006591">
    <property type="component" value="Chromosome 7"/>
</dbReference>
<keyword evidence="12 16" id="KW-0472">Membrane</keyword>
<sequence length="716" mass="77599">MLAGYVYGGGILAVVLAVVVVTLPPPATAAPVAECDPGVANTNVTGNSAFDRNLGLLAAALAANASAAGAPGFAVRTAGAAPDQVYALALCRGDVNASACRACVAAAFVDAKGVCPGGISLYEDACLIRFTGQSFMDFLRPDKWQVSQMTETDLLLVLNSWIPGQASGNVKVPEVGWFNAAVAKILAALVEHAWATTTTTTTGNNSTTTIKYFATGEESFNPKIYGFAQCVPVLTPEQCKECLRSLHDNAKTVYMGNSLRWVGIYSVWCRLMYSVRPFYGGRATLQLSPPPPPVVETPVEAGAGKKKSAAGVAAGLACSVLVLLILAVFAFVRFKRRTKAVEADHPLKKITRAQCMIFDLPTLQEATENFSENNKLGEGGFGSVYKGVLSDGQEVAVKKLLGTSGHGLDQLHNEVLLLAELQHKNLVRLHGFCLHQGETLLVYEYIKNGSLDNFLFGNFTSHSNISYFFTLLEEIPKDINRGNALNWEQQYNIILGIAKGILYLHEDSSLRIIHRDLKSNNILLGEDMEPKIADFGLARLLGEGHTHTRTTRVVGTFGYMAPEYAIDGNVSTKIDIFSFGVLVLEIVTRRRNCNSDDHDLVNLLSDVWNCWTKGTVSQMIDQSLHGYSQSQALRCIHIALLCVQSDPNDRPQISSVIFMLTRENMELQPPAQPAFFFGGGSASSSPSFGQRSYVYDRCGFDNISVNGVTLTEPYPR</sequence>
<organism evidence="20">
    <name type="scientific">Oryza nivara</name>
    <name type="common">Indian wild rice</name>
    <name type="synonym">Oryza sativa f. spontanea</name>
    <dbReference type="NCBI Taxonomy" id="4536"/>
    <lineage>
        <taxon>Eukaryota</taxon>
        <taxon>Viridiplantae</taxon>
        <taxon>Streptophyta</taxon>
        <taxon>Embryophyta</taxon>
        <taxon>Tracheophyta</taxon>
        <taxon>Spermatophyta</taxon>
        <taxon>Magnoliopsida</taxon>
        <taxon>Liliopsida</taxon>
        <taxon>Poales</taxon>
        <taxon>Poaceae</taxon>
        <taxon>BOP clade</taxon>
        <taxon>Oryzoideae</taxon>
        <taxon>Oryzeae</taxon>
        <taxon>Oryzinae</taxon>
        <taxon>Oryza</taxon>
    </lineage>
</organism>
<feature type="signal peptide" evidence="17">
    <location>
        <begin position="1"/>
        <end position="29"/>
    </location>
</feature>
<keyword evidence="10 15" id="KW-0067">ATP-binding</keyword>
<evidence type="ECO:0000259" key="19">
    <source>
        <dbReference type="PROSITE" id="PS51473"/>
    </source>
</evidence>
<feature type="transmembrane region" description="Helical" evidence="16">
    <location>
        <begin position="309"/>
        <end position="332"/>
    </location>
</feature>
<dbReference type="STRING" id="4536.A0A0E0I1W8"/>
<dbReference type="InterPro" id="IPR038408">
    <property type="entry name" value="GNK2_sf"/>
</dbReference>
<keyword evidence="6 17" id="KW-0732">Signal</keyword>
<dbReference type="PROSITE" id="PS00107">
    <property type="entry name" value="PROTEIN_KINASE_ATP"/>
    <property type="match status" value="1"/>
</dbReference>
<evidence type="ECO:0000313" key="21">
    <source>
        <dbReference type="Proteomes" id="UP000006591"/>
    </source>
</evidence>
<keyword evidence="21" id="KW-1185">Reference proteome</keyword>
<feature type="domain" description="Protein kinase" evidence="18">
    <location>
        <begin position="370"/>
        <end position="675"/>
    </location>
</feature>
<dbReference type="Pfam" id="PF01657">
    <property type="entry name" value="Stress-antifung"/>
    <property type="match status" value="2"/>
</dbReference>
<evidence type="ECO:0000256" key="14">
    <source>
        <dbReference type="ARBA" id="ARBA00023180"/>
    </source>
</evidence>
<keyword evidence="7" id="KW-0677">Repeat</keyword>
<dbReference type="PROSITE" id="PS51473">
    <property type="entry name" value="GNK2"/>
    <property type="match status" value="2"/>
</dbReference>
<keyword evidence="2" id="KW-0723">Serine/threonine-protein kinase</keyword>
<evidence type="ECO:0000259" key="18">
    <source>
        <dbReference type="PROSITE" id="PS50011"/>
    </source>
</evidence>
<evidence type="ECO:0000256" key="3">
    <source>
        <dbReference type="ARBA" id="ARBA00022553"/>
    </source>
</evidence>
<dbReference type="SUPFAM" id="SSF56112">
    <property type="entry name" value="Protein kinase-like (PK-like)"/>
    <property type="match status" value="1"/>
</dbReference>
<keyword evidence="4" id="KW-0808">Transferase</keyword>
<dbReference type="InterPro" id="IPR000719">
    <property type="entry name" value="Prot_kinase_dom"/>
</dbReference>
<evidence type="ECO:0000256" key="10">
    <source>
        <dbReference type="ARBA" id="ARBA00022840"/>
    </source>
</evidence>
<keyword evidence="13" id="KW-0675">Receptor</keyword>
<dbReference type="Gene3D" id="3.30.430.20">
    <property type="entry name" value="Gnk2 domain, C-X8-C-X2-C motif"/>
    <property type="match status" value="2"/>
</dbReference>
<dbReference type="FunFam" id="3.30.430.20:FF:000018">
    <property type="entry name" value="Cysteine-rich receptor-like protein kinase 10"/>
    <property type="match status" value="1"/>
</dbReference>
<reference evidence="20" key="2">
    <citation type="submission" date="2018-04" db="EMBL/GenBank/DDBJ databases">
        <title>OnivRS2 (Oryza nivara Reference Sequence Version 2).</title>
        <authorList>
            <person name="Zhang J."/>
            <person name="Kudrna D."/>
            <person name="Lee S."/>
            <person name="Talag J."/>
            <person name="Rajasekar S."/>
            <person name="Welchert J."/>
            <person name="Hsing Y.-I."/>
            <person name="Wing R.A."/>
        </authorList>
    </citation>
    <scope>NUCLEOTIDE SEQUENCE [LARGE SCALE GENOMIC DNA]</scope>
    <source>
        <strain evidence="20">SL10</strain>
    </source>
</reference>
<dbReference type="GO" id="GO:0005524">
    <property type="term" value="F:ATP binding"/>
    <property type="evidence" value="ECO:0007669"/>
    <property type="project" value="UniProtKB-UniRule"/>
</dbReference>
<protein>
    <submittedName>
        <fullName evidence="20">Uncharacterized protein</fullName>
    </submittedName>
</protein>
<dbReference type="AlphaFoldDB" id="A0A0E0I1W8"/>
<dbReference type="PROSITE" id="PS00108">
    <property type="entry name" value="PROTEIN_KINASE_ST"/>
    <property type="match status" value="1"/>
</dbReference>
<keyword evidence="11 16" id="KW-1133">Transmembrane helix</keyword>
<evidence type="ECO:0000256" key="17">
    <source>
        <dbReference type="SAM" id="SignalP"/>
    </source>
</evidence>
<evidence type="ECO:0000256" key="4">
    <source>
        <dbReference type="ARBA" id="ARBA00022679"/>
    </source>
</evidence>
<feature type="domain" description="Gnk2-homologous" evidence="19">
    <location>
        <begin position="158"/>
        <end position="278"/>
    </location>
</feature>
<dbReference type="PROSITE" id="PS50011">
    <property type="entry name" value="PROTEIN_KINASE_DOM"/>
    <property type="match status" value="1"/>
</dbReference>
<dbReference type="GO" id="GO:0004674">
    <property type="term" value="F:protein serine/threonine kinase activity"/>
    <property type="evidence" value="ECO:0007669"/>
    <property type="project" value="UniProtKB-KW"/>
</dbReference>
<dbReference type="SMART" id="SM00220">
    <property type="entry name" value="S_TKc"/>
    <property type="match status" value="1"/>
</dbReference>
<evidence type="ECO:0000256" key="9">
    <source>
        <dbReference type="ARBA" id="ARBA00022777"/>
    </source>
</evidence>
<dbReference type="HOGENOM" id="CLU_000288_35_7_1"/>
<evidence type="ECO:0000256" key="11">
    <source>
        <dbReference type="ARBA" id="ARBA00022989"/>
    </source>
</evidence>
<name>A0A0E0I1W8_ORYNI</name>
<dbReference type="FunFam" id="1.10.510.10:FF:000343">
    <property type="entry name" value="Cysteine-rich receptor-like protein kinase 28"/>
    <property type="match status" value="1"/>
</dbReference>
<keyword evidence="5 16" id="KW-0812">Transmembrane</keyword>
<evidence type="ECO:0000313" key="20">
    <source>
        <dbReference type="EnsemblPlants" id="ONIVA07G15790.1"/>
    </source>
</evidence>
<dbReference type="Gene3D" id="1.10.510.10">
    <property type="entry name" value="Transferase(Phosphotransferase) domain 1"/>
    <property type="match status" value="1"/>
</dbReference>
<dbReference type="Gramene" id="ONIVA07G15790.1">
    <property type="protein sequence ID" value="ONIVA07G15790.1"/>
    <property type="gene ID" value="ONIVA07G15790"/>
</dbReference>
<dbReference type="InterPro" id="IPR002902">
    <property type="entry name" value="GNK2"/>
</dbReference>
<evidence type="ECO:0000256" key="5">
    <source>
        <dbReference type="ARBA" id="ARBA00022692"/>
    </source>
</evidence>
<feature type="binding site" evidence="15">
    <location>
        <position position="399"/>
    </location>
    <ligand>
        <name>ATP</name>
        <dbReference type="ChEBI" id="CHEBI:30616"/>
    </ligand>
</feature>
<dbReference type="eggNOG" id="ENOG502QWDY">
    <property type="taxonomic scope" value="Eukaryota"/>
</dbReference>
<dbReference type="PANTHER" id="PTHR27002:SF911">
    <property type="entry name" value="OS07G0538700 PROTEIN"/>
    <property type="match status" value="1"/>
</dbReference>
<dbReference type="InterPro" id="IPR001245">
    <property type="entry name" value="Ser-Thr/Tyr_kinase_cat_dom"/>
</dbReference>
<dbReference type="Gene3D" id="3.30.200.20">
    <property type="entry name" value="Phosphorylase Kinase, domain 1"/>
    <property type="match status" value="1"/>
</dbReference>
<dbReference type="FunFam" id="3.30.200.20:FF:000177">
    <property type="entry name" value="Cysteine-rich receptor-like protein kinase 2"/>
    <property type="match status" value="1"/>
</dbReference>
<dbReference type="CDD" id="cd23509">
    <property type="entry name" value="Gnk2-like"/>
    <property type="match status" value="2"/>
</dbReference>
<evidence type="ECO:0000256" key="15">
    <source>
        <dbReference type="PROSITE-ProRule" id="PRU10141"/>
    </source>
</evidence>
<dbReference type="CDD" id="cd14066">
    <property type="entry name" value="STKc_IRAK"/>
    <property type="match status" value="1"/>
</dbReference>
<dbReference type="GO" id="GO:0005886">
    <property type="term" value="C:plasma membrane"/>
    <property type="evidence" value="ECO:0007669"/>
    <property type="project" value="TreeGrafter"/>
</dbReference>
<evidence type="ECO:0000256" key="2">
    <source>
        <dbReference type="ARBA" id="ARBA00022527"/>
    </source>
</evidence>
<feature type="domain" description="Gnk2-homologous" evidence="19">
    <location>
        <begin position="32"/>
        <end position="135"/>
    </location>
</feature>
<keyword evidence="8 15" id="KW-0547">Nucleotide-binding</keyword>
<evidence type="ECO:0000256" key="12">
    <source>
        <dbReference type="ARBA" id="ARBA00023136"/>
    </source>
</evidence>
<comment type="subcellular location">
    <subcellularLocation>
        <location evidence="1">Membrane</location>
        <topology evidence="1">Single-pass membrane protein</topology>
    </subcellularLocation>
</comment>
<evidence type="ECO:0000256" key="13">
    <source>
        <dbReference type="ARBA" id="ARBA00023170"/>
    </source>
</evidence>
<evidence type="ECO:0000256" key="6">
    <source>
        <dbReference type="ARBA" id="ARBA00022729"/>
    </source>
</evidence>